<keyword evidence="2" id="KW-1185">Reference proteome</keyword>
<evidence type="ECO:0000313" key="1">
    <source>
        <dbReference type="EMBL" id="KAG9218467.1"/>
    </source>
</evidence>
<accession>A0ACB7IJS1</accession>
<sequence>MRQLSTNIIHKYNMSVAPHHRPTESISSIRIPIIGMPPLAADSHWTPRELSIIFEETEDEDEGNVSMADTILDTLQDADFIRAVVLACLIVITVQLLFFSIAV</sequence>
<evidence type="ECO:0000313" key="2">
    <source>
        <dbReference type="Proteomes" id="UP000824881"/>
    </source>
</evidence>
<organism evidence="1 2">
    <name type="scientific">Pleurotus cornucopiae</name>
    <name type="common">Cornucopia mushroom</name>
    <dbReference type="NCBI Taxonomy" id="5321"/>
    <lineage>
        <taxon>Eukaryota</taxon>
        <taxon>Fungi</taxon>
        <taxon>Dikarya</taxon>
        <taxon>Basidiomycota</taxon>
        <taxon>Agaricomycotina</taxon>
        <taxon>Agaricomycetes</taxon>
        <taxon>Agaricomycetidae</taxon>
        <taxon>Agaricales</taxon>
        <taxon>Pleurotineae</taxon>
        <taxon>Pleurotaceae</taxon>
        <taxon>Pleurotus</taxon>
    </lineage>
</organism>
<proteinExistence type="predicted"/>
<dbReference type="EMBL" id="WQMT02000010">
    <property type="protein sequence ID" value="KAG9218467.1"/>
    <property type="molecule type" value="Genomic_DNA"/>
</dbReference>
<name>A0ACB7IJS1_PLECO</name>
<comment type="caution">
    <text evidence="1">The sequence shown here is derived from an EMBL/GenBank/DDBJ whole genome shotgun (WGS) entry which is preliminary data.</text>
</comment>
<dbReference type="Proteomes" id="UP000824881">
    <property type="component" value="Unassembled WGS sequence"/>
</dbReference>
<gene>
    <name evidence="1" type="ORF">CCMSSC00406_0010046</name>
</gene>
<protein>
    <submittedName>
        <fullName evidence="1">Uncharacterized protein</fullName>
    </submittedName>
</protein>
<reference evidence="1 2" key="1">
    <citation type="journal article" date="2021" name="Appl. Environ. Microbiol.">
        <title>Genetic linkage and physical mapping for an oyster mushroom Pleurotus cornucopiae and QTL analysis for the trait cap color.</title>
        <authorList>
            <person name="Zhang Y."/>
            <person name="Gao W."/>
            <person name="Sonnenberg A."/>
            <person name="Chen Q."/>
            <person name="Zhang J."/>
            <person name="Huang C."/>
        </authorList>
    </citation>
    <scope>NUCLEOTIDE SEQUENCE [LARGE SCALE GENOMIC DNA]</scope>
    <source>
        <strain evidence="1">CCMSSC00406</strain>
    </source>
</reference>